<dbReference type="EMBL" id="CM056742">
    <property type="protein sequence ID" value="KAJ8677916.1"/>
    <property type="molecule type" value="Genomic_DNA"/>
</dbReference>
<sequence>MPTKDELERQLAALREENASLALAREKISEMQRREQELEVREQRIRQREIKHQTGVGADAGADQLDLAAALLSLGEAVYYIYNLETYWMKVDLGMRKGVRIKKVQVVSDQCSFDGQIAKVKMKLQVLIDITA</sequence>
<accession>A0ACC2P3A9</accession>
<gene>
    <name evidence="1" type="ORF">QAD02_013703</name>
</gene>
<proteinExistence type="predicted"/>
<protein>
    <submittedName>
        <fullName evidence="1">Uncharacterized protein</fullName>
    </submittedName>
</protein>
<evidence type="ECO:0000313" key="2">
    <source>
        <dbReference type="Proteomes" id="UP001239111"/>
    </source>
</evidence>
<reference evidence="1" key="1">
    <citation type="submission" date="2023-04" db="EMBL/GenBank/DDBJ databases">
        <title>A chromosome-level genome assembly of the parasitoid wasp Eretmocerus hayati.</title>
        <authorList>
            <person name="Zhong Y."/>
            <person name="Liu S."/>
            <person name="Liu Y."/>
        </authorList>
    </citation>
    <scope>NUCLEOTIDE SEQUENCE</scope>
    <source>
        <strain evidence="1">ZJU_SS_LIU_2023</strain>
    </source>
</reference>
<name>A0ACC2P3A9_9HYME</name>
<dbReference type="Proteomes" id="UP001239111">
    <property type="component" value="Chromosome 2"/>
</dbReference>
<evidence type="ECO:0000313" key="1">
    <source>
        <dbReference type="EMBL" id="KAJ8677916.1"/>
    </source>
</evidence>
<organism evidence="1 2">
    <name type="scientific">Eretmocerus hayati</name>
    <dbReference type="NCBI Taxonomy" id="131215"/>
    <lineage>
        <taxon>Eukaryota</taxon>
        <taxon>Metazoa</taxon>
        <taxon>Ecdysozoa</taxon>
        <taxon>Arthropoda</taxon>
        <taxon>Hexapoda</taxon>
        <taxon>Insecta</taxon>
        <taxon>Pterygota</taxon>
        <taxon>Neoptera</taxon>
        <taxon>Endopterygota</taxon>
        <taxon>Hymenoptera</taxon>
        <taxon>Apocrita</taxon>
        <taxon>Proctotrupomorpha</taxon>
        <taxon>Chalcidoidea</taxon>
        <taxon>Aphelinidae</taxon>
        <taxon>Aphelininae</taxon>
        <taxon>Eretmocerus</taxon>
    </lineage>
</organism>
<keyword evidence="2" id="KW-1185">Reference proteome</keyword>
<comment type="caution">
    <text evidence="1">The sequence shown here is derived from an EMBL/GenBank/DDBJ whole genome shotgun (WGS) entry which is preliminary data.</text>
</comment>